<gene>
    <name evidence="1" type="ORF">H8S07_13130</name>
</gene>
<dbReference type="PANTHER" id="PTHR37804:SF1">
    <property type="entry name" value="CDAA REGULATORY PROTEIN CDAR"/>
    <property type="match status" value="1"/>
</dbReference>
<comment type="caution">
    <text evidence="1">The sequence shown here is derived from an EMBL/GenBank/DDBJ whole genome shotgun (WGS) entry which is preliminary data.</text>
</comment>
<protein>
    <recommendedName>
        <fullName evidence="3">YbbR-like protein</fullName>
    </recommendedName>
</protein>
<evidence type="ECO:0008006" key="3">
    <source>
        <dbReference type="Google" id="ProtNLM"/>
    </source>
</evidence>
<dbReference type="Gene3D" id="2.170.120.30">
    <property type="match status" value="2"/>
</dbReference>
<dbReference type="RefSeq" id="WP_186856176.1">
    <property type="nucleotide sequence ID" value="NZ_JACOOY010000021.1"/>
</dbReference>
<accession>A0ABR7EXU0</accession>
<dbReference type="PANTHER" id="PTHR37804">
    <property type="entry name" value="CDAA REGULATORY PROTEIN CDAR"/>
    <property type="match status" value="1"/>
</dbReference>
<reference evidence="1 2" key="1">
    <citation type="submission" date="2020-08" db="EMBL/GenBank/DDBJ databases">
        <title>Genome public.</title>
        <authorList>
            <person name="Liu C."/>
            <person name="Sun Q."/>
        </authorList>
    </citation>
    <scope>NUCLEOTIDE SEQUENCE [LARGE SCALE GENOMIC DNA]</scope>
    <source>
        <strain evidence="1 2">NSJ-36</strain>
    </source>
</reference>
<evidence type="ECO:0000313" key="2">
    <source>
        <dbReference type="Proteomes" id="UP000647235"/>
    </source>
</evidence>
<dbReference type="InterPro" id="IPR012505">
    <property type="entry name" value="YbbR"/>
</dbReference>
<keyword evidence="2" id="KW-1185">Reference proteome</keyword>
<name>A0ABR7EXU0_9FIRM</name>
<organism evidence="1 2">
    <name type="scientific">Dorea hominis</name>
    <dbReference type="NCBI Taxonomy" id="2763040"/>
    <lineage>
        <taxon>Bacteria</taxon>
        <taxon>Bacillati</taxon>
        <taxon>Bacillota</taxon>
        <taxon>Clostridia</taxon>
        <taxon>Lachnospirales</taxon>
        <taxon>Lachnospiraceae</taxon>
        <taxon>Dorea</taxon>
    </lineage>
</organism>
<proteinExistence type="predicted"/>
<dbReference type="Proteomes" id="UP000647235">
    <property type="component" value="Unassembled WGS sequence"/>
</dbReference>
<dbReference type="InterPro" id="IPR053154">
    <property type="entry name" value="c-di-AMP_regulator"/>
</dbReference>
<dbReference type="EMBL" id="JACOOY010000021">
    <property type="protein sequence ID" value="MBC5666176.1"/>
    <property type="molecule type" value="Genomic_DNA"/>
</dbReference>
<dbReference type="Pfam" id="PF07949">
    <property type="entry name" value="YbbR"/>
    <property type="match status" value="4"/>
</dbReference>
<dbReference type="Gene3D" id="2.170.120.40">
    <property type="entry name" value="YbbR-like domain"/>
    <property type="match status" value="2"/>
</dbReference>
<sequence>MRTRLSNNFSLKILAFLAAGLLWLIVVNIDDPIMDQNFSNIPVTVINTEVLASEDSPKTYQILDDTQNVTVTVKAKRSVLSKLSANDITAVADMKELTLETQIPIEVTVKNYKVADAYATPRNMQVKLEDEETKKFPIVPKTTGTVRDGYVLGQIEAMPEKVSIRGPKSVIDKISKVEATVSVSGLSKTSTLESELKLYDEDNNEIDQNLLSNNLGTEGVDIHVELLRTKNVPLNFDTSAIQAANGYEFSNIKYEPKEISVSGDVDKLQQLSEIQIPASALAMENLKEKTEKVIDVLEYLPDGIVLADENANSVAVTILIEKDGTKSFEISVGSVSVLNLDSDLSINYESADALDIQIRGPEDALNKINIDESVSIDLAKYTEPGTYNVPIQVSLPEHCTLEKSMSIKVVLENKAKANVKDEEKTKENN</sequence>
<evidence type="ECO:0000313" key="1">
    <source>
        <dbReference type="EMBL" id="MBC5666176.1"/>
    </source>
</evidence>